<feature type="transmembrane region" description="Helical" evidence="1">
    <location>
        <begin position="270"/>
        <end position="290"/>
    </location>
</feature>
<sequence length="336" mass="39662">MVQQEGCSVMQCFKKEDLSSYEYKKILCKNDEIKTLESLTSNVSDYYDREGPFDNFNRDFKKNHDDLKTECSKNGPKCCRDVNYYLDYATGIFRTSQLEDHDKQILIKRLRDELERDIKDNDIYICERKTDIDSTRKRCILQHLHDLKEDEKSILSFLEKYKEHLVEKCKKIISYTNEESDKLFIKIENNSMGIVENYKYFLDSSDYICGNNLDELNDDDIKISTNMNDFITSISLDKISLNVEKNLCFNKRYVDMLKHKALNLQRINNFLSIGIALLGFFLILVFLHEFSPLGSLLRRFTKKKIEIDENSNDEIINSYENSENGRPYISYHSTSH</sequence>
<keyword evidence="1" id="KW-0812">Transmembrane</keyword>
<dbReference type="Proteomes" id="UP000078550">
    <property type="component" value="Unassembled WGS sequence"/>
</dbReference>
<protein>
    <submittedName>
        <fullName evidence="2">Unspecified product</fullName>
    </submittedName>
</protein>
<evidence type="ECO:0000313" key="2">
    <source>
        <dbReference type="EMBL" id="SBT55205.1"/>
    </source>
</evidence>
<gene>
    <name evidence="2" type="ORF">POVWA2_066790</name>
</gene>
<evidence type="ECO:0000256" key="1">
    <source>
        <dbReference type="SAM" id="Phobius"/>
    </source>
</evidence>
<evidence type="ECO:0000313" key="3">
    <source>
        <dbReference type="Proteomes" id="UP000078550"/>
    </source>
</evidence>
<reference evidence="3" key="1">
    <citation type="submission" date="2016-05" db="EMBL/GenBank/DDBJ databases">
        <authorList>
            <person name="Naeem Raeece"/>
        </authorList>
    </citation>
    <scope>NUCLEOTIDE SEQUENCE [LARGE SCALE GENOMIC DNA]</scope>
</reference>
<proteinExistence type="predicted"/>
<accession>A0A1A9AF95</accession>
<name>A0A1A9AF95_PLAOA</name>
<keyword evidence="1" id="KW-1133">Transmembrane helix</keyword>
<organism evidence="2 3">
    <name type="scientific">Plasmodium ovale wallikeri</name>
    <dbReference type="NCBI Taxonomy" id="864142"/>
    <lineage>
        <taxon>Eukaryota</taxon>
        <taxon>Sar</taxon>
        <taxon>Alveolata</taxon>
        <taxon>Apicomplexa</taxon>
        <taxon>Aconoidasida</taxon>
        <taxon>Haemosporida</taxon>
        <taxon>Plasmodiidae</taxon>
        <taxon>Plasmodium</taxon>
        <taxon>Plasmodium (Plasmodium)</taxon>
    </lineage>
</organism>
<dbReference type="AlphaFoldDB" id="A0A1A9AF95"/>
<dbReference type="EMBL" id="FLRE01000731">
    <property type="protein sequence ID" value="SBT55205.1"/>
    <property type="molecule type" value="Genomic_DNA"/>
</dbReference>
<keyword evidence="1" id="KW-0472">Membrane</keyword>